<dbReference type="InterPro" id="IPR052254">
    <property type="entry name" value="CUL4-DDB1_E3_ligase_receptor"/>
</dbReference>
<dbReference type="Gene3D" id="2.130.10.10">
    <property type="entry name" value="YVTN repeat-like/Quinoprotein amine dehydrogenase"/>
    <property type="match status" value="1"/>
</dbReference>
<dbReference type="InterPro" id="IPR036322">
    <property type="entry name" value="WD40_repeat_dom_sf"/>
</dbReference>
<sequence length="447" mass="50673">MNRGHIPGYYFDEEKKKYFKIQANHIAPENAKYNKTNAKLELRENKKRKRLEKYQQQVVQKQTVVRPKLLRHPLLSETGLQRELGRRHCHAQGDAAFVHGLEAKQTEIEIRGFAPEATILTDAHLLNNVSQMLVAVRHGVASHAMYILHCDGEWGPKKTYPTKQAIHAFHEPITSLHYMSDPAHWNEASFGVVMANTAQPNRFSGNFFWSFISDIGSDDDLSEDRLEAVVLNYGSDTDTIWDCQLDEINTYFALGGTFGAIVRGISGPGTDSAVLDAEDSGEVFSLDWLDRKTIALGMKPFCESEGYHNVALWDIRNKGVAQRIRRRDKISGVRNPDASRHNLVVTSSHDINLYDLRYVSKSVPLMSIEHKSGSPTFHMSILDGDLLATTDWNNKLQVYSLRSGTLVRTLAPYGNRRGIISKPRWQHDFRGVPYLQACVGNTIQRWT</sequence>
<dbReference type="AlphaFoldDB" id="A0A6A6CDA9"/>
<keyword evidence="2" id="KW-0677">Repeat</keyword>
<evidence type="ECO:0000313" key="4">
    <source>
        <dbReference type="Proteomes" id="UP000799537"/>
    </source>
</evidence>
<reference evidence="3" key="1">
    <citation type="journal article" date="2020" name="Stud. Mycol.">
        <title>101 Dothideomycetes genomes: a test case for predicting lifestyles and emergence of pathogens.</title>
        <authorList>
            <person name="Haridas S."/>
            <person name="Albert R."/>
            <person name="Binder M."/>
            <person name="Bloem J."/>
            <person name="Labutti K."/>
            <person name="Salamov A."/>
            <person name="Andreopoulos B."/>
            <person name="Baker S."/>
            <person name="Barry K."/>
            <person name="Bills G."/>
            <person name="Bluhm B."/>
            <person name="Cannon C."/>
            <person name="Castanera R."/>
            <person name="Culley D."/>
            <person name="Daum C."/>
            <person name="Ezra D."/>
            <person name="Gonzalez J."/>
            <person name="Henrissat B."/>
            <person name="Kuo A."/>
            <person name="Liang C."/>
            <person name="Lipzen A."/>
            <person name="Lutzoni F."/>
            <person name="Magnuson J."/>
            <person name="Mondo S."/>
            <person name="Nolan M."/>
            <person name="Ohm R."/>
            <person name="Pangilinan J."/>
            <person name="Park H.-J."/>
            <person name="Ramirez L."/>
            <person name="Alfaro M."/>
            <person name="Sun H."/>
            <person name="Tritt A."/>
            <person name="Yoshinaga Y."/>
            <person name="Zwiers L.-H."/>
            <person name="Turgeon B."/>
            <person name="Goodwin S."/>
            <person name="Spatafora J."/>
            <person name="Crous P."/>
            <person name="Grigoriev I."/>
        </authorList>
    </citation>
    <scope>NUCLEOTIDE SEQUENCE</scope>
    <source>
        <strain evidence="3">ATCC 36951</strain>
    </source>
</reference>
<dbReference type="SUPFAM" id="SSF50978">
    <property type="entry name" value="WD40 repeat-like"/>
    <property type="match status" value="1"/>
</dbReference>
<dbReference type="EMBL" id="ML993601">
    <property type="protein sequence ID" value="KAF2165197.1"/>
    <property type="molecule type" value="Genomic_DNA"/>
</dbReference>
<protein>
    <submittedName>
        <fullName evidence="3">Uncharacterized protein</fullName>
    </submittedName>
</protein>
<dbReference type="GeneID" id="54560572"/>
<dbReference type="OrthoDB" id="128867at2759"/>
<evidence type="ECO:0000256" key="1">
    <source>
        <dbReference type="ARBA" id="ARBA00022574"/>
    </source>
</evidence>
<proteinExistence type="predicted"/>
<keyword evidence="1" id="KW-0853">WD repeat</keyword>
<dbReference type="Proteomes" id="UP000799537">
    <property type="component" value="Unassembled WGS sequence"/>
</dbReference>
<dbReference type="PANTHER" id="PTHR44472">
    <property type="entry name" value="DDB1- AND CUL4-ASSOCIATED FACTOR 4-RELATED"/>
    <property type="match status" value="1"/>
</dbReference>
<evidence type="ECO:0000313" key="3">
    <source>
        <dbReference type="EMBL" id="KAF2165197.1"/>
    </source>
</evidence>
<dbReference type="PANTHER" id="PTHR44472:SF1">
    <property type="entry name" value="DDB1 AND CUL4 ASSOCIATED FACTOR 4"/>
    <property type="match status" value="1"/>
</dbReference>
<dbReference type="RefSeq" id="XP_033666086.1">
    <property type="nucleotide sequence ID" value="XM_033807300.1"/>
</dbReference>
<dbReference type="GO" id="GO:0080008">
    <property type="term" value="C:Cul4-RING E3 ubiquitin ligase complex"/>
    <property type="evidence" value="ECO:0007669"/>
    <property type="project" value="TreeGrafter"/>
</dbReference>
<dbReference type="InterPro" id="IPR015943">
    <property type="entry name" value="WD40/YVTN_repeat-like_dom_sf"/>
</dbReference>
<organism evidence="3 4">
    <name type="scientific">Zasmidium cellare ATCC 36951</name>
    <dbReference type="NCBI Taxonomy" id="1080233"/>
    <lineage>
        <taxon>Eukaryota</taxon>
        <taxon>Fungi</taxon>
        <taxon>Dikarya</taxon>
        <taxon>Ascomycota</taxon>
        <taxon>Pezizomycotina</taxon>
        <taxon>Dothideomycetes</taxon>
        <taxon>Dothideomycetidae</taxon>
        <taxon>Mycosphaerellales</taxon>
        <taxon>Mycosphaerellaceae</taxon>
        <taxon>Zasmidium</taxon>
    </lineage>
</organism>
<accession>A0A6A6CDA9</accession>
<name>A0A6A6CDA9_ZASCE</name>
<gene>
    <name evidence="3" type="ORF">M409DRAFT_24581</name>
</gene>
<evidence type="ECO:0000256" key="2">
    <source>
        <dbReference type="ARBA" id="ARBA00022737"/>
    </source>
</evidence>
<keyword evidence="4" id="KW-1185">Reference proteome</keyword>